<dbReference type="EMBL" id="JACHJL010000009">
    <property type="protein sequence ID" value="MBB5936712.1"/>
    <property type="molecule type" value="Genomic_DNA"/>
</dbReference>
<dbReference type="PANTHER" id="PTHR35526:SF3">
    <property type="entry name" value="ANTI-SIGMA-F FACTOR RSBW"/>
    <property type="match status" value="1"/>
</dbReference>
<evidence type="ECO:0000313" key="4">
    <source>
        <dbReference type="Proteomes" id="UP000588098"/>
    </source>
</evidence>
<name>A0A7W9QCY2_9ACTN</name>
<dbReference type="Proteomes" id="UP000588098">
    <property type="component" value="Unassembled WGS sequence"/>
</dbReference>
<keyword evidence="1" id="KW-0808">Transferase</keyword>
<dbReference type="RefSeq" id="WP_246494955.1">
    <property type="nucleotide sequence ID" value="NZ_JACHJL010000009.1"/>
</dbReference>
<dbReference type="InterPro" id="IPR050267">
    <property type="entry name" value="Anti-sigma-factor_SerPK"/>
</dbReference>
<protein>
    <submittedName>
        <fullName evidence="3">Anti-sigma regulatory factor (Ser/Thr protein kinase)</fullName>
    </submittedName>
</protein>
<evidence type="ECO:0000259" key="2">
    <source>
        <dbReference type="Pfam" id="PF13581"/>
    </source>
</evidence>
<keyword evidence="1" id="KW-0418">Kinase</keyword>
<feature type="domain" description="Histidine kinase/HSP90-like ATPase" evidence="2">
    <location>
        <begin position="12"/>
        <end position="123"/>
    </location>
</feature>
<dbReference type="CDD" id="cd16936">
    <property type="entry name" value="HATPase_RsbW-like"/>
    <property type="match status" value="1"/>
</dbReference>
<dbReference type="AlphaFoldDB" id="A0A7W9QCY2"/>
<dbReference type="Gene3D" id="3.30.565.10">
    <property type="entry name" value="Histidine kinase-like ATPase, C-terminal domain"/>
    <property type="match status" value="1"/>
</dbReference>
<reference evidence="3 4" key="1">
    <citation type="submission" date="2020-08" db="EMBL/GenBank/DDBJ databases">
        <title>Genomic Encyclopedia of Type Strains, Phase III (KMG-III): the genomes of soil and plant-associated and newly described type strains.</title>
        <authorList>
            <person name="Whitman W."/>
        </authorList>
    </citation>
    <scope>NUCLEOTIDE SEQUENCE [LARGE SCALE GENOMIC DNA]</scope>
    <source>
        <strain evidence="3 4">CECT 8305</strain>
    </source>
</reference>
<dbReference type="SUPFAM" id="SSF55874">
    <property type="entry name" value="ATPase domain of HSP90 chaperone/DNA topoisomerase II/histidine kinase"/>
    <property type="match status" value="1"/>
</dbReference>
<evidence type="ECO:0000256" key="1">
    <source>
        <dbReference type="ARBA" id="ARBA00022527"/>
    </source>
</evidence>
<keyword evidence="4" id="KW-1185">Reference proteome</keyword>
<dbReference type="GO" id="GO:0004674">
    <property type="term" value="F:protein serine/threonine kinase activity"/>
    <property type="evidence" value="ECO:0007669"/>
    <property type="project" value="UniProtKB-KW"/>
</dbReference>
<dbReference type="Pfam" id="PF13581">
    <property type="entry name" value="HATPase_c_2"/>
    <property type="match status" value="1"/>
</dbReference>
<comment type="caution">
    <text evidence="3">The sequence shown here is derived from an EMBL/GenBank/DDBJ whole genome shotgun (WGS) entry which is preliminary data.</text>
</comment>
<keyword evidence="1" id="KW-0723">Serine/threonine-protein kinase</keyword>
<proteinExistence type="predicted"/>
<gene>
    <name evidence="3" type="ORF">FHS42_003789</name>
</gene>
<dbReference type="PANTHER" id="PTHR35526">
    <property type="entry name" value="ANTI-SIGMA-F FACTOR RSBW-RELATED"/>
    <property type="match status" value="1"/>
</dbReference>
<dbReference type="InterPro" id="IPR036890">
    <property type="entry name" value="HATPase_C_sf"/>
</dbReference>
<accession>A0A7W9QCY2</accession>
<evidence type="ECO:0000313" key="3">
    <source>
        <dbReference type="EMBL" id="MBB5936712.1"/>
    </source>
</evidence>
<sequence length="130" mass="14153">MPEEPRSYGLFIPRDPRAIGIVRATVRSVLGATGLNCLAETVELLASELATNAYRNAHSDAYVSMDWQPGDFRVTVWDTGPGLPVRRSAEDTDEHGRGMGIIAARADDWGVQRHPGGKAVWFSLKPPPIA</sequence>
<organism evidence="3 4">
    <name type="scientific">Streptomyces zagrosensis</name>
    <dbReference type="NCBI Taxonomy" id="1042984"/>
    <lineage>
        <taxon>Bacteria</taxon>
        <taxon>Bacillati</taxon>
        <taxon>Actinomycetota</taxon>
        <taxon>Actinomycetes</taxon>
        <taxon>Kitasatosporales</taxon>
        <taxon>Streptomycetaceae</taxon>
        <taxon>Streptomyces</taxon>
    </lineage>
</organism>
<dbReference type="InterPro" id="IPR003594">
    <property type="entry name" value="HATPase_dom"/>
</dbReference>